<gene>
    <name evidence="2" type="ORF">FB474_1407</name>
</gene>
<feature type="transmembrane region" description="Helical" evidence="1">
    <location>
        <begin position="156"/>
        <end position="176"/>
    </location>
</feature>
<sequence>MPTTPRLSTHVPQRLPARARALVERVDHALEKAEATTAGRVRRRALEMDLVHQAMVLAALAMMLLIPALITLSALVPLGDSHGVATTVTRRLGLSAQAAHDVQLLFGGPGVKRTSTSYIGALVTLVSAYTWPAALQKGYEIAWQLPGRGVRDLWRPLVWLATMLGAATLVVVLGGSSEHGVSRVWLLPLGLTPVVFAWAWWTQHLLLGGRVGWRPLLTGAATITVGLYGLRAFAAVSLSDSITYNFDRYGPIGIVFMLLSWFIGFSVVMLGGAVVGQEWWSARQRRLEARRAARADQADQRP</sequence>
<dbReference type="AlphaFoldDB" id="A0A542ZI68"/>
<evidence type="ECO:0000313" key="3">
    <source>
        <dbReference type="Proteomes" id="UP000319514"/>
    </source>
</evidence>
<feature type="transmembrane region" description="Helical" evidence="1">
    <location>
        <begin position="115"/>
        <end position="135"/>
    </location>
</feature>
<dbReference type="Proteomes" id="UP000319514">
    <property type="component" value="Unassembled WGS sequence"/>
</dbReference>
<feature type="transmembrane region" description="Helical" evidence="1">
    <location>
        <begin position="182"/>
        <end position="201"/>
    </location>
</feature>
<dbReference type="EMBL" id="VFOQ01000001">
    <property type="protein sequence ID" value="TQL60032.1"/>
    <property type="molecule type" value="Genomic_DNA"/>
</dbReference>
<proteinExistence type="predicted"/>
<keyword evidence="3" id="KW-1185">Reference proteome</keyword>
<accession>A0A542ZI68</accession>
<keyword evidence="1" id="KW-0472">Membrane</keyword>
<name>A0A542ZI68_9MICO</name>
<feature type="transmembrane region" description="Helical" evidence="1">
    <location>
        <begin position="213"/>
        <end position="234"/>
    </location>
</feature>
<feature type="transmembrane region" description="Helical" evidence="1">
    <location>
        <begin position="254"/>
        <end position="276"/>
    </location>
</feature>
<evidence type="ECO:0000256" key="1">
    <source>
        <dbReference type="SAM" id="Phobius"/>
    </source>
</evidence>
<feature type="transmembrane region" description="Helical" evidence="1">
    <location>
        <begin position="50"/>
        <end position="70"/>
    </location>
</feature>
<keyword evidence="1" id="KW-0812">Transmembrane</keyword>
<reference evidence="2 3" key="1">
    <citation type="submission" date="2019-06" db="EMBL/GenBank/DDBJ databases">
        <title>Sequencing the genomes of 1000 actinobacteria strains.</title>
        <authorList>
            <person name="Klenk H.-P."/>
        </authorList>
    </citation>
    <scope>NUCLEOTIDE SEQUENCE [LARGE SCALE GENOMIC DNA]</scope>
    <source>
        <strain evidence="2 3">DSM 18082</strain>
    </source>
</reference>
<comment type="caution">
    <text evidence="2">The sequence shown here is derived from an EMBL/GenBank/DDBJ whole genome shotgun (WGS) entry which is preliminary data.</text>
</comment>
<dbReference type="RefSeq" id="WP_343966560.1">
    <property type="nucleotide sequence ID" value="NZ_BAAAKX010000005.1"/>
</dbReference>
<keyword evidence="1" id="KW-1133">Transmembrane helix</keyword>
<organism evidence="2 3">
    <name type="scientific">Oryzihumus leptocrescens</name>
    <dbReference type="NCBI Taxonomy" id="297536"/>
    <lineage>
        <taxon>Bacteria</taxon>
        <taxon>Bacillati</taxon>
        <taxon>Actinomycetota</taxon>
        <taxon>Actinomycetes</taxon>
        <taxon>Micrococcales</taxon>
        <taxon>Intrasporangiaceae</taxon>
        <taxon>Oryzihumus</taxon>
    </lineage>
</organism>
<evidence type="ECO:0000313" key="2">
    <source>
        <dbReference type="EMBL" id="TQL60032.1"/>
    </source>
</evidence>
<protein>
    <submittedName>
        <fullName evidence="2">Membrane protein</fullName>
    </submittedName>
</protein>